<sequence length="153" mass="16015">MALWLGRELSAAAGDATQELVLEDVAERVAEGAGLDEALTAVTKHEARAGDFGVEVAGSLVAVAVVEGLKVFWGAYLKELEEKAGKWLADKTIDYLKSKFKSDVAGPGRAAISTKIKAAIQASAAKHNVTDADLAPTLAAITPVLRNEDSGQR</sequence>
<dbReference type="EMBL" id="JABWMJ010000028">
    <property type="protein sequence ID" value="NUZ09091.1"/>
    <property type="molecule type" value="Genomic_DNA"/>
</dbReference>
<evidence type="ECO:0000313" key="1">
    <source>
        <dbReference type="EMBL" id="NUZ09091.1"/>
    </source>
</evidence>
<reference evidence="1 2" key="1">
    <citation type="submission" date="2020-06" db="EMBL/GenBank/DDBJ databases">
        <title>Schlegella sp. ID0723 isolated from air conditioner.</title>
        <authorList>
            <person name="Kim D.Y."/>
            <person name="Kim D.-U."/>
        </authorList>
    </citation>
    <scope>NUCLEOTIDE SEQUENCE [LARGE SCALE GENOMIC DNA]</scope>
    <source>
        <strain evidence="1 2">ID0723</strain>
    </source>
</reference>
<evidence type="ECO:0000313" key="2">
    <source>
        <dbReference type="Proteomes" id="UP000529637"/>
    </source>
</evidence>
<dbReference type="AlphaFoldDB" id="A0A7Y6NTL0"/>
<keyword evidence="2" id="KW-1185">Reference proteome</keyword>
<comment type="caution">
    <text evidence="1">The sequence shown here is derived from an EMBL/GenBank/DDBJ whole genome shotgun (WGS) entry which is preliminary data.</text>
</comment>
<organism evidence="1 2">
    <name type="scientific">Piscinibacter koreensis</name>
    <dbReference type="NCBI Taxonomy" id="2742824"/>
    <lineage>
        <taxon>Bacteria</taxon>
        <taxon>Pseudomonadati</taxon>
        <taxon>Pseudomonadota</taxon>
        <taxon>Betaproteobacteria</taxon>
        <taxon>Burkholderiales</taxon>
        <taxon>Sphaerotilaceae</taxon>
        <taxon>Piscinibacter</taxon>
    </lineage>
</organism>
<accession>A0A7Y6NTL0</accession>
<name>A0A7Y6NTL0_9BURK</name>
<dbReference type="Proteomes" id="UP000529637">
    <property type="component" value="Unassembled WGS sequence"/>
</dbReference>
<dbReference type="RefSeq" id="WP_176071945.1">
    <property type="nucleotide sequence ID" value="NZ_JABWMJ010000028.1"/>
</dbReference>
<protein>
    <submittedName>
        <fullName evidence="1">Uncharacterized protein</fullName>
    </submittedName>
</protein>
<gene>
    <name evidence="1" type="ORF">HQN59_25460</name>
</gene>
<proteinExistence type="predicted"/>